<feature type="domain" description="Restriction endonuclease type IV Mrr" evidence="2">
    <location>
        <begin position="95"/>
        <end position="206"/>
    </location>
</feature>
<dbReference type="GO" id="GO:0003677">
    <property type="term" value="F:DNA binding"/>
    <property type="evidence" value="ECO:0007669"/>
    <property type="project" value="InterPro"/>
</dbReference>
<dbReference type="GO" id="GO:0004519">
    <property type="term" value="F:endonuclease activity"/>
    <property type="evidence" value="ECO:0007669"/>
    <property type="project" value="UniProtKB-KW"/>
</dbReference>
<dbReference type="OrthoDB" id="1950674at2"/>
<sequence>MKKKLENYYYNSLKKKEAPYAKTIKTFFKHLFIFIILVSVLVYYVDNILIVTLLSLGGFHFFYYSNKKIEKKKMNKFIKGLRNNISQEIFWKRIKGMDKDDFVVFIQSVLEGLPQFTEVTKSGQEIDLEAKFNDENIVITCHLLDGENAVEAYSARELSRFMSKNNFDKGIIISSTDFRESTKTFCEIIKEKRKILLLARHDLLEMARDADKLPLNSEIDDAILKRIEYKERAWKHTQEKIFAKSNLSNYILGGFFLLIFGIFMEGKINLLYYVASFLLFSFGAISFWVGIKKENIDYKWEDKII</sequence>
<dbReference type="Pfam" id="PF04471">
    <property type="entry name" value="Mrr_cat"/>
    <property type="match status" value="1"/>
</dbReference>
<dbReference type="AlphaFoldDB" id="A0A1W1VH28"/>
<keyword evidence="1" id="KW-0472">Membrane</keyword>
<feature type="transmembrane region" description="Helical" evidence="1">
    <location>
        <begin position="48"/>
        <end position="66"/>
    </location>
</feature>
<dbReference type="RefSeq" id="WP_084053671.1">
    <property type="nucleotide sequence ID" value="NZ_FWWT01000021.1"/>
</dbReference>
<evidence type="ECO:0000259" key="2">
    <source>
        <dbReference type="Pfam" id="PF04471"/>
    </source>
</evidence>
<accession>A0A1W1VH28</accession>
<name>A0A1W1VH28_DESTI</name>
<dbReference type="InterPro" id="IPR011335">
    <property type="entry name" value="Restrct_endonuc-II-like"/>
</dbReference>
<protein>
    <submittedName>
        <fullName evidence="3">Restriction endonuclease</fullName>
    </submittedName>
</protein>
<dbReference type="InterPro" id="IPR007560">
    <property type="entry name" value="Restrct_endonuc_IV_Mrr"/>
</dbReference>
<keyword evidence="3" id="KW-0540">Nuclease</keyword>
<keyword evidence="4" id="KW-1185">Reference proteome</keyword>
<evidence type="ECO:0000313" key="3">
    <source>
        <dbReference type="EMBL" id="SMB92652.1"/>
    </source>
</evidence>
<evidence type="ECO:0000256" key="1">
    <source>
        <dbReference type="SAM" id="Phobius"/>
    </source>
</evidence>
<feature type="transmembrane region" description="Helical" evidence="1">
    <location>
        <begin position="270"/>
        <end position="291"/>
    </location>
</feature>
<keyword evidence="1" id="KW-1133">Transmembrane helix</keyword>
<keyword evidence="3" id="KW-0255">Endonuclease</keyword>
<evidence type="ECO:0000313" key="4">
    <source>
        <dbReference type="Proteomes" id="UP000192731"/>
    </source>
</evidence>
<feature type="transmembrane region" description="Helical" evidence="1">
    <location>
        <begin position="247"/>
        <end position="264"/>
    </location>
</feature>
<feature type="transmembrane region" description="Helical" evidence="1">
    <location>
        <begin position="20"/>
        <end position="42"/>
    </location>
</feature>
<gene>
    <name evidence="3" type="ORF">SAMN00017405_2075</name>
</gene>
<organism evidence="3 4">
    <name type="scientific">Desulfonispora thiosulfatigenes DSM 11270</name>
    <dbReference type="NCBI Taxonomy" id="656914"/>
    <lineage>
        <taxon>Bacteria</taxon>
        <taxon>Bacillati</taxon>
        <taxon>Bacillota</taxon>
        <taxon>Clostridia</taxon>
        <taxon>Eubacteriales</taxon>
        <taxon>Peptococcaceae</taxon>
        <taxon>Desulfonispora</taxon>
    </lineage>
</organism>
<dbReference type="EMBL" id="FWWT01000021">
    <property type="protein sequence ID" value="SMB92652.1"/>
    <property type="molecule type" value="Genomic_DNA"/>
</dbReference>
<keyword evidence="1" id="KW-0812">Transmembrane</keyword>
<dbReference type="GO" id="GO:0009307">
    <property type="term" value="P:DNA restriction-modification system"/>
    <property type="evidence" value="ECO:0007669"/>
    <property type="project" value="InterPro"/>
</dbReference>
<reference evidence="3 4" key="1">
    <citation type="submission" date="2017-04" db="EMBL/GenBank/DDBJ databases">
        <authorList>
            <person name="Afonso C.L."/>
            <person name="Miller P.J."/>
            <person name="Scott M.A."/>
            <person name="Spackman E."/>
            <person name="Goraichik I."/>
            <person name="Dimitrov K.M."/>
            <person name="Suarez D.L."/>
            <person name="Swayne D.E."/>
        </authorList>
    </citation>
    <scope>NUCLEOTIDE SEQUENCE [LARGE SCALE GENOMIC DNA]</scope>
    <source>
        <strain evidence="3 4">DSM 11270</strain>
    </source>
</reference>
<proteinExistence type="predicted"/>
<dbReference type="Proteomes" id="UP000192731">
    <property type="component" value="Unassembled WGS sequence"/>
</dbReference>
<dbReference type="SUPFAM" id="SSF52980">
    <property type="entry name" value="Restriction endonuclease-like"/>
    <property type="match status" value="1"/>
</dbReference>
<keyword evidence="3" id="KW-0378">Hydrolase</keyword>